<dbReference type="GO" id="GO:0016787">
    <property type="term" value="F:hydrolase activity"/>
    <property type="evidence" value="ECO:0007669"/>
    <property type="project" value="UniProtKB-KW"/>
</dbReference>
<dbReference type="AlphaFoldDB" id="A0A0W0U2W5"/>
<evidence type="ECO:0000313" key="1">
    <source>
        <dbReference type="EMBL" id="KTD02354.1"/>
    </source>
</evidence>
<comment type="caution">
    <text evidence="1">The sequence shown here is derived from an EMBL/GenBank/DDBJ whole genome shotgun (WGS) entry which is preliminary data.</text>
</comment>
<dbReference type="Proteomes" id="UP000054785">
    <property type="component" value="Unassembled WGS sequence"/>
</dbReference>
<dbReference type="Gene3D" id="3.40.50.1820">
    <property type="entry name" value="alpha/beta hydrolase"/>
    <property type="match status" value="1"/>
</dbReference>
<evidence type="ECO:0000313" key="2">
    <source>
        <dbReference type="Proteomes" id="UP000054785"/>
    </source>
</evidence>
<keyword evidence="1" id="KW-0378">Hydrolase</keyword>
<sequence>MQPDVYLTQPGEHALSLEGGAGVIEAVLTVPPEPRAAVAFLGHPNSLQGGSMQNKVVTTMARAFRDAGVPSLRLNFRGVGRSEGVYDNGIGESEDLLALARHWQEERPGDKTVFAGFSFGSWVTYRVAARLPHAQLFSIAPPVDRYDFKTFTPAPSPWDVFMGDADEVVDFAEVEAFCTQENLPLHRFQGTGHFFHGKLLLLRDAIAATLAQRDIP</sequence>
<gene>
    <name evidence="1" type="ORF">Lgee_0683</name>
</gene>
<dbReference type="PATRIC" id="fig|45065.4.peg.727"/>
<keyword evidence="2" id="KW-1185">Reference proteome</keyword>
<dbReference type="RefSeq" id="WP_028385888.1">
    <property type="nucleotide sequence ID" value="NZ_CAAAHN010000009.1"/>
</dbReference>
<proteinExistence type="predicted"/>
<dbReference type="OrthoDB" id="9800435at2"/>
<dbReference type="STRING" id="45065.Lgee_0683"/>
<organism evidence="1 2">
    <name type="scientific">Legionella geestiana</name>
    <dbReference type="NCBI Taxonomy" id="45065"/>
    <lineage>
        <taxon>Bacteria</taxon>
        <taxon>Pseudomonadati</taxon>
        <taxon>Pseudomonadota</taxon>
        <taxon>Gammaproteobacteria</taxon>
        <taxon>Legionellales</taxon>
        <taxon>Legionellaceae</taxon>
        <taxon>Legionella</taxon>
    </lineage>
</organism>
<protein>
    <submittedName>
        <fullName evidence="1">Alpha/beta superfamily transporter hydrolase</fullName>
    </submittedName>
</protein>
<dbReference type="InterPro" id="IPR029058">
    <property type="entry name" value="AB_hydrolase_fold"/>
</dbReference>
<dbReference type="EMBL" id="LNYC01000020">
    <property type="protein sequence ID" value="KTD02354.1"/>
    <property type="molecule type" value="Genomic_DNA"/>
</dbReference>
<reference evidence="1 2" key="1">
    <citation type="submission" date="2015-11" db="EMBL/GenBank/DDBJ databases">
        <title>Genomic analysis of 38 Legionella species identifies large and diverse effector repertoires.</title>
        <authorList>
            <person name="Burstein D."/>
            <person name="Amaro F."/>
            <person name="Zusman T."/>
            <person name="Lifshitz Z."/>
            <person name="Cohen O."/>
            <person name="Gilbert J.A."/>
            <person name="Pupko T."/>
            <person name="Shuman H.A."/>
            <person name="Segal G."/>
        </authorList>
    </citation>
    <scope>NUCLEOTIDE SEQUENCE [LARGE SCALE GENOMIC DNA]</scope>
    <source>
        <strain evidence="1 2">ATCC 49504</strain>
    </source>
</reference>
<name>A0A0W0U2W5_9GAMM</name>
<dbReference type="PANTHER" id="PTHR42103:SF2">
    <property type="entry name" value="AB HYDROLASE-1 DOMAIN-CONTAINING PROTEIN"/>
    <property type="match status" value="1"/>
</dbReference>
<dbReference type="SUPFAM" id="SSF53474">
    <property type="entry name" value="alpha/beta-Hydrolases"/>
    <property type="match status" value="1"/>
</dbReference>
<accession>A0A0W0U2W5</accession>
<dbReference type="PANTHER" id="PTHR42103">
    <property type="entry name" value="ALPHA/BETA-HYDROLASES SUPERFAMILY PROTEIN"/>
    <property type="match status" value="1"/>
</dbReference>